<gene>
    <name evidence="3" type="ORF">VTK73DRAFT_6944</name>
</gene>
<protein>
    <submittedName>
        <fullName evidence="3">Uncharacterized protein</fullName>
    </submittedName>
</protein>
<keyword evidence="4" id="KW-1185">Reference proteome</keyword>
<evidence type="ECO:0000256" key="1">
    <source>
        <dbReference type="SAM" id="MobiDB-lite"/>
    </source>
</evidence>
<sequence>MSEAGPYYGRSRERGQRLSEGQTSHSKHREPHRRQQHHSSASTSSDLQKTPRQQHQKATSSSSSTSSTVVSPSKAVLLREPYRVQRQHEPLRQFDEEDDDGYEEYTVYGHGQGPQQTPQREPHSRRRRDRDRRQTGLLLLAAAFVLSLFFYSRKSRR</sequence>
<feature type="region of interest" description="Disordered" evidence="1">
    <location>
        <begin position="1"/>
        <end position="133"/>
    </location>
</feature>
<feature type="compositionally biased region" description="Polar residues" evidence="1">
    <location>
        <begin position="38"/>
        <end position="58"/>
    </location>
</feature>
<feature type="compositionally biased region" description="Basic residues" evidence="1">
    <location>
        <begin position="25"/>
        <end position="37"/>
    </location>
</feature>
<feature type="compositionally biased region" description="Basic and acidic residues" evidence="1">
    <location>
        <begin position="80"/>
        <end position="94"/>
    </location>
</feature>
<dbReference type="Proteomes" id="UP001586593">
    <property type="component" value="Unassembled WGS sequence"/>
</dbReference>
<comment type="caution">
    <text evidence="3">The sequence shown here is derived from an EMBL/GenBank/DDBJ whole genome shotgun (WGS) entry which is preliminary data.</text>
</comment>
<name>A0ABR3XUY0_9PEZI</name>
<evidence type="ECO:0000256" key="2">
    <source>
        <dbReference type="SAM" id="Phobius"/>
    </source>
</evidence>
<reference evidence="3 4" key="1">
    <citation type="journal article" date="2024" name="Commun. Biol.">
        <title>Comparative genomic analysis of thermophilic fungi reveals convergent evolutionary adaptations and gene losses.</title>
        <authorList>
            <person name="Steindorff A.S."/>
            <person name="Aguilar-Pontes M.V."/>
            <person name="Robinson A.J."/>
            <person name="Andreopoulos B."/>
            <person name="LaButti K."/>
            <person name="Kuo A."/>
            <person name="Mondo S."/>
            <person name="Riley R."/>
            <person name="Otillar R."/>
            <person name="Haridas S."/>
            <person name="Lipzen A."/>
            <person name="Grimwood J."/>
            <person name="Schmutz J."/>
            <person name="Clum A."/>
            <person name="Reid I.D."/>
            <person name="Moisan M.C."/>
            <person name="Butler G."/>
            <person name="Nguyen T.T.M."/>
            <person name="Dewar K."/>
            <person name="Conant G."/>
            <person name="Drula E."/>
            <person name="Henrissat B."/>
            <person name="Hansel C."/>
            <person name="Singer S."/>
            <person name="Hutchinson M.I."/>
            <person name="de Vries R.P."/>
            <person name="Natvig D.O."/>
            <person name="Powell A.J."/>
            <person name="Tsang A."/>
            <person name="Grigoriev I.V."/>
        </authorList>
    </citation>
    <scope>NUCLEOTIDE SEQUENCE [LARGE SCALE GENOMIC DNA]</scope>
    <source>
        <strain evidence="3 4">ATCC 24622</strain>
    </source>
</reference>
<keyword evidence="2" id="KW-0472">Membrane</keyword>
<keyword evidence="2" id="KW-1133">Transmembrane helix</keyword>
<keyword evidence="2" id="KW-0812">Transmembrane</keyword>
<feature type="compositionally biased region" description="Low complexity" evidence="1">
    <location>
        <begin position="59"/>
        <end position="73"/>
    </location>
</feature>
<evidence type="ECO:0000313" key="4">
    <source>
        <dbReference type="Proteomes" id="UP001586593"/>
    </source>
</evidence>
<evidence type="ECO:0000313" key="3">
    <source>
        <dbReference type="EMBL" id="KAL1879412.1"/>
    </source>
</evidence>
<accession>A0ABR3XUY0</accession>
<proteinExistence type="predicted"/>
<dbReference type="EMBL" id="JAZHXJ010000041">
    <property type="protein sequence ID" value="KAL1879412.1"/>
    <property type="molecule type" value="Genomic_DNA"/>
</dbReference>
<organism evidence="3 4">
    <name type="scientific">Phialemonium thermophilum</name>
    <dbReference type="NCBI Taxonomy" id="223376"/>
    <lineage>
        <taxon>Eukaryota</taxon>
        <taxon>Fungi</taxon>
        <taxon>Dikarya</taxon>
        <taxon>Ascomycota</taxon>
        <taxon>Pezizomycotina</taxon>
        <taxon>Sordariomycetes</taxon>
        <taxon>Sordariomycetidae</taxon>
        <taxon>Cephalothecales</taxon>
        <taxon>Cephalothecaceae</taxon>
        <taxon>Phialemonium</taxon>
    </lineage>
</organism>
<feature type="transmembrane region" description="Helical" evidence="2">
    <location>
        <begin position="135"/>
        <end position="152"/>
    </location>
</feature>